<dbReference type="STRING" id="1352.AL014_14215"/>
<evidence type="ECO:0000313" key="3">
    <source>
        <dbReference type="EMBL" id="SAM43398.1"/>
    </source>
</evidence>
<dbReference type="NCBIfam" id="NF041002">
    <property type="entry name" value="pilin_ComGF"/>
    <property type="match status" value="1"/>
</dbReference>
<dbReference type="Proteomes" id="UP000253144">
    <property type="component" value="Unassembled WGS sequence"/>
</dbReference>
<evidence type="ECO:0000313" key="4">
    <source>
        <dbReference type="Proteomes" id="UP000183509"/>
    </source>
</evidence>
<gene>
    <name evidence="3" type="ORF">DTPHA_601177</name>
    <name evidence="2" type="ORF">EB12_02067</name>
</gene>
<keyword evidence="1" id="KW-0812">Transmembrane</keyword>
<sequence>MKKQVIPAFTLIECLIGLMILSSLLLTFNLLIQQTIQVSEFLQRKDQKEWLIFLAQLEEELKSSHNVSVKNQQLHYTIEDKQYIIERYQAMIRKRRTSGGHQPMLTSITELQLLEKEHTISFYVHFENGEDGYAIWTKNDQ</sequence>
<dbReference type="EMBL" id="LEQJ01000012">
    <property type="protein sequence ID" value="RBS29825.1"/>
    <property type="molecule type" value="Genomic_DNA"/>
</dbReference>
<comment type="caution">
    <text evidence="2">The sequence shown here is derived from an EMBL/GenBank/DDBJ whole genome shotgun (WGS) entry which is preliminary data.</text>
</comment>
<dbReference type="InterPro" id="IPR016977">
    <property type="entry name" value="ComGF"/>
</dbReference>
<dbReference type="Proteomes" id="UP000183509">
    <property type="component" value="Unassembled WGS sequence"/>
</dbReference>
<reference evidence="2 5" key="1">
    <citation type="submission" date="2015-06" db="EMBL/GenBank/DDBJ databases">
        <title>The Genome Sequence of Enterococcus faecium 131EA1.</title>
        <authorList>
            <consortium name="The Broad Institute Genomics Platform"/>
            <consortium name="The Broad Institute Genome Sequencing Center for Infectious Disease"/>
            <person name="Earl A.M."/>
            <person name="Van Tyne D."/>
            <person name="Lebreton F."/>
            <person name="Saavedra J.T."/>
            <person name="Gilmore M.S."/>
            <person name="Manson Mcguire A."/>
            <person name="Clock S."/>
            <person name="Crupain M."/>
            <person name="Rangan U."/>
            <person name="Young S."/>
            <person name="Abouelleil A."/>
            <person name="Cao P."/>
            <person name="Chapman S.B."/>
            <person name="Griggs A."/>
            <person name="Priest M."/>
            <person name="Shea T."/>
            <person name="Wortman J."/>
            <person name="Nusbaum C."/>
            <person name="Birren B."/>
        </authorList>
    </citation>
    <scope>NUCLEOTIDE SEQUENCE [LARGE SCALE GENOMIC DNA]</scope>
    <source>
        <strain evidence="2 5">131EA1</strain>
    </source>
</reference>
<evidence type="ECO:0000313" key="5">
    <source>
        <dbReference type="Proteomes" id="UP000253144"/>
    </source>
</evidence>
<protein>
    <submittedName>
        <fullName evidence="2">Competence protein ComGF</fullName>
    </submittedName>
</protein>
<organism evidence="2 5">
    <name type="scientific">Enterococcus faecium</name>
    <name type="common">Streptococcus faecium</name>
    <dbReference type="NCBI Taxonomy" id="1352"/>
    <lineage>
        <taxon>Bacteria</taxon>
        <taxon>Bacillati</taxon>
        <taxon>Bacillota</taxon>
        <taxon>Bacilli</taxon>
        <taxon>Lactobacillales</taxon>
        <taxon>Enterococcaceae</taxon>
        <taxon>Enterococcus</taxon>
    </lineage>
</organism>
<name>A0A1A7RR77_ENTFC</name>
<evidence type="ECO:0000256" key="1">
    <source>
        <dbReference type="SAM" id="Phobius"/>
    </source>
</evidence>
<dbReference type="RefSeq" id="WP_002325315.1">
    <property type="nucleotide sequence ID" value="NZ_AP022341.1"/>
</dbReference>
<keyword evidence="1" id="KW-1133">Transmembrane helix</keyword>
<dbReference type="AlphaFoldDB" id="A0A1A7RR77"/>
<keyword evidence="1" id="KW-0472">Membrane</keyword>
<dbReference type="Pfam" id="PF15980">
    <property type="entry name" value="ComGF"/>
    <property type="match status" value="1"/>
</dbReference>
<proteinExistence type="predicted"/>
<feature type="transmembrane region" description="Helical" evidence="1">
    <location>
        <begin position="6"/>
        <end position="32"/>
    </location>
</feature>
<dbReference type="EMBL" id="FKLM01000014">
    <property type="protein sequence ID" value="SAM43398.1"/>
    <property type="molecule type" value="Genomic_DNA"/>
</dbReference>
<reference evidence="3 4" key="2">
    <citation type="submission" date="2016-04" db="EMBL/GenBank/DDBJ databases">
        <authorList>
            <person name="Millard A."/>
        </authorList>
    </citation>
    <scope>NUCLEOTIDE SEQUENCE [LARGE SCALE GENOMIC DNA]</scope>
    <source>
        <strain evidence="3">Isolate 22</strain>
    </source>
</reference>
<evidence type="ECO:0000313" key="2">
    <source>
        <dbReference type="EMBL" id="RBS29825.1"/>
    </source>
</evidence>
<dbReference type="GeneID" id="66455370"/>
<accession>A0A1A7RR77</accession>